<dbReference type="RefSeq" id="WP_115937000.1">
    <property type="nucleotide sequence ID" value="NZ_QRDW01000005.1"/>
</dbReference>
<evidence type="ECO:0000313" key="3">
    <source>
        <dbReference type="Proteomes" id="UP000256845"/>
    </source>
</evidence>
<keyword evidence="1" id="KW-0472">Membrane</keyword>
<dbReference type="AlphaFoldDB" id="A0A3D9HJR7"/>
<evidence type="ECO:0000256" key="1">
    <source>
        <dbReference type="SAM" id="Phobius"/>
    </source>
</evidence>
<dbReference type="EMBL" id="QRDW01000005">
    <property type="protein sequence ID" value="RED49747.1"/>
    <property type="molecule type" value="Genomic_DNA"/>
</dbReference>
<comment type="caution">
    <text evidence="2">The sequence shown here is derived from an EMBL/GenBank/DDBJ whole genome shotgun (WGS) entry which is preliminary data.</text>
</comment>
<gene>
    <name evidence="2" type="ORF">DFP90_105118</name>
</gene>
<dbReference type="Proteomes" id="UP000256845">
    <property type="component" value="Unassembled WGS sequence"/>
</dbReference>
<feature type="transmembrane region" description="Helical" evidence="1">
    <location>
        <begin position="115"/>
        <end position="142"/>
    </location>
</feature>
<accession>A0A3D9HJR7</accession>
<name>A0A3D9HJR7_9PROT</name>
<keyword evidence="1" id="KW-0812">Transmembrane</keyword>
<protein>
    <submittedName>
        <fullName evidence="2">Uncharacterized protein</fullName>
    </submittedName>
</protein>
<reference evidence="2 3" key="1">
    <citation type="submission" date="2018-07" db="EMBL/GenBank/DDBJ databases">
        <title>Genomic Encyclopedia of Type Strains, Phase III (KMG-III): the genomes of soil and plant-associated and newly described type strains.</title>
        <authorList>
            <person name="Whitman W."/>
        </authorList>
    </citation>
    <scope>NUCLEOTIDE SEQUENCE [LARGE SCALE GENOMIC DNA]</scope>
    <source>
        <strain evidence="2 3">CECT 8488</strain>
    </source>
</reference>
<proteinExistence type="predicted"/>
<evidence type="ECO:0000313" key="2">
    <source>
        <dbReference type="EMBL" id="RED49747.1"/>
    </source>
</evidence>
<organism evidence="2 3">
    <name type="scientific">Aestuariispira insulae</name>
    <dbReference type="NCBI Taxonomy" id="1461337"/>
    <lineage>
        <taxon>Bacteria</taxon>
        <taxon>Pseudomonadati</taxon>
        <taxon>Pseudomonadota</taxon>
        <taxon>Alphaproteobacteria</taxon>
        <taxon>Rhodospirillales</taxon>
        <taxon>Kiloniellaceae</taxon>
        <taxon>Aestuariispira</taxon>
    </lineage>
</organism>
<keyword evidence="1" id="KW-1133">Transmembrane helix</keyword>
<sequence>MADVSESQTMATVDTLTGFKGVVDGMKDRFYLGKGGHRRIEFLLEQQNRKTGERRKIPVQMGGLLEFSGQVGNGHIVEVFGEMREGVLHADHLVNVSLNNSVLRPEKQSSLVPRLFGGIAIFGISAFVVILLTVIAGFVYLASMI</sequence>
<keyword evidence="3" id="KW-1185">Reference proteome</keyword>